<gene>
    <name evidence="3" type="ORF">GOEFS_081_00070</name>
</gene>
<dbReference type="RefSeq" id="WP_007318653.1">
    <property type="nucleotide sequence ID" value="NZ_BAEH01000081.1"/>
</dbReference>
<keyword evidence="2" id="KW-0732">Signal</keyword>
<feature type="region of interest" description="Disordered" evidence="1">
    <location>
        <begin position="31"/>
        <end position="55"/>
    </location>
</feature>
<dbReference type="AlphaFoldDB" id="H0R2L7"/>
<keyword evidence="4" id="KW-1185">Reference proteome</keyword>
<feature type="compositionally biased region" description="Low complexity" evidence="1">
    <location>
        <begin position="86"/>
        <end position="98"/>
    </location>
</feature>
<feature type="chain" id="PRO_5003538145" description="Lipoprotein" evidence="2">
    <location>
        <begin position="27"/>
        <end position="314"/>
    </location>
</feature>
<dbReference type="OrthoDB" id="4566419at2"/>
<feature type="signal peptide" evidence="2">
    <location>
        <begin position="1"/>
        <end position="26"/>
    </location>
</feature>
<dbReference type="STRING" id="1077974.GOEFS_081_00070"/>
<evidence type="ECO:0000256" key="1">
    <source>
        <dbReference type="SAM" id="MobiDB-lite"/>
    </source>
</evidence>
<reference evidence="3 4" key="1">
    <citation type="submission" date="2011-12" db="EMBL/GenBank/DDBJ databases">
        <title>Whole genome shotgun sequence of Gordonia effusa NBRC 100432.</title>
        <authorList>
            <person name="Yoshida I."/>
            <person name="Takarada H."/>
            <person name="Hosoyama A."/>
            <person name="Tsuchikane K."/>
            <person name="Katsumata H."/>
            <person name="Yamazaki S."/>
            <person name="Fujita N."/>
        </authorList>
    </citation>
    <scope>NUCLEOTIDE SEQUENCE [LARGE SCALE GENOMIC DNA]</scope>
    <source>
        <strain evidence="3 4">NBRC 100432</strain>
    </source>
</reference>
<accession>H0R2L7</accession>
<organism evidence="3 4">
    <name type="scientific">Gordonia effusa NBRC 100432</name>
    <dbReference type="NCBI Taxonomy" id="1077974"/>
    <lineage>
        <taxon>Bacteria</taxon>
        <taxon>Bacillati</taxon>
        <taxon>Actinomycetota</taxon>
        <taxon>Actinomycetes</taxon>
        <taxon>Mycobacteriales</taxon>
        <taxon>Gordoniaceae</taxon>
        <taxon>Gordonia</taxon>
    </lineage>
</organism>
<name>H0R2L7_9ACTN</name>
<sequence>MSSPHSGARTAVRGMCCALALTTALSACGSKDSEPAPALVSNTGPCATESTSGAKGVNLLPITPASVGVSNLGGQPRELLAASPNTTAAQQVTITTTSTEERASGRTEQTVTMPITARIGCDDPTNVEMTLGEVTSPDVVLADDLKAERNSLAGMSIGPGSAPISLRIAPPDAASSQARSAVEQALVQALQHSIRLAQVPVGVGAVWKSTRTITGAATTTQTIEATLRSRKDDVVVLDVTVDETPVNDVFAVPGTNQTLRIKRYTMTGKGTITMDLHRALPSSGSITMTGARELVGNGAPLLQGMGFTVTYRSP</sequence>
<feature type="compositionally biased region" description="Polar residues" evidence="1">
    <location>
        <begin position="40"/>
        <end position="53"/>
    </location>
</feature>
<feature type="region of interest" description="Disordered" evidence="1">
    <location>
        <begin position="81"/>
        <end position="109"/>
    </location>
</feature>
<dbReference type="Proteomes" id="UP000035034">
    <property type="component" value="Unassembled WGS sequence"/>
</dbReference>
<comment type="caution">
    <text evidence="3">The sequence shown here is derived from an EMBL/GenBank/DDBJ whole genome shotgun (WGS) entry which is preliminary data.</text>
</comment>
<evidence type="ECO:0008006" key="5">
    <source>
        <dbReference type="Google" id="ProtNLM"/>
    </source>
</evidence>
<evidence type="ECO:0000256" key="2">
    <source>
        <dbReference type="SAM" id="SignalP"/>
    </source>
</evidence>
<dbReference type="EMBL" id="BAEH01000081">
    <property type="protein sequence ID" value="GAB19318.1"/>
    <property type="molecule type" value="Genomic_DNA"/>
</dbReference>
<proteinExistence type="predicted"/>
<evidence type="ECO:0000313" key="3">
    <source>
        <dbReference type="EMBL" id="GAB19318.1"/>
    </source>
</evidence>
<evidence type="ECO:0000313" key="4">
    <source>
        <dbReference type="Proteomes" id="UP000035034"/>
    </source>
</evidence>
<protein>
    <recommendedName>
        <fullName evidence="5">Lipoprotein</fullName>
    </recommendedName>
</protein>
<dbReference type="eggNOG" id="ENOG502Z9YC">
    <property type="taxonomic scope" value="Bacteria"/>
</dbReference>